<comment type="subcellular location">
    <subcellularLocation>
        <location evidence="1">Membrane</location>
        <topology evidence="1">Single-pass type II membrane protein</topology>
    </subcellularLocation>
</comment>
<dbReference type="KEGG" id="tbl:TBLA_0C00180"/>
<evidence type="ECO:0000313" key="9">
    <source>
        <dbReference type="Proteomes" id="UP000002866"/>
    </source>
</evidence>
<keyword evidence="3" id="KW-0328">Glycosyltransferase</keyword>
<protein>
    <recommendedName>
        <fullName evidence="10">Glycosyltransferase family 15 protein</fullName>
    </recommendedName>
</protein>
<evidence type="ECO:0000256" key="4">
    <source>
        <dbReference type="ARBA" id="ARBA00022679"/>
    </source>
</evidence>
<dbReference type="eggNOG" id="KOG4472">
    <property type="taxonomic scope" value="Eukaryota"/>
</dbReference>
<keyword evidence="7" id="KW-0472">Membrane</keyword>
<dbReference type="InterPro" id="IPR029044">
    <property type="entry name" value="Nucleotide-diphossugar_trans"/>
</dbReference>
<sequence length="414" mass="48727">MGAYVPAGSRNKNRLYRTIGISTILITTLYCLLNGTSILSGQSTSLNSNKISRGTSFDFSPYINENDNSENYKFVRINENLNPNNKPYEKKVKATFVTLARNSDLHGLLEPIKAIEDRFNKNFHYDWVFLNDVEFDEDFKRITSSLISGNTKYGVIPKEHWSVPSWIDEEKATNARKKMEEDGVIYGGSLPYRHMCRFESGFFYRHPLLDEYEYYWRIEPDVKFHCDINYDIFQFMKDNNKKYGFTISIHEYEATIKTLWNTTLEFIDKNPEFLAKDNMLDFISDDDGTSYNNCHFWSNFEIASLDLWRGEAYSKYFDYLDKKGGFFYERWGDAPVHSIAAALFLNRDEIHHFYDVGYYHGPFHACPVDDQIRFENRCACSPNQDFTWQGFSCTTKYYNVNRLQKPHGWQKYAN</sequence>
<dbReference type="SUPFAM" id="SSF53448">
    <property type="entry name" value="Nucleotide-diphospho-sugar transferases"/>
    <property type="match status" value="1"/>
</dbReference>
<keyword evidence="9" id="KW-1185">Reference proteome</keyword>
<dbReference type="FunFam" id="3.90.550.10:FF:000051">
    <property type="entry name" value="Alpha-1,2-mannosyltransferase (Ktr4)"/>
    <property type="match status" value="1"/>
</dbReference>
<dbReference type="Pfam" id="PF01793">
    <property type="entry name" value="Glyco_transf_15"/>
    <property type="match status" value="1"/>
</dbReference>
<dbReference type="EMBL" id="HE806318">
    <property type="protein sequence ID" value="CCH59839.1"/>
    <property type="molecule type" value="Genomic_DNA"/>
</dbReference>
<evidence type="ECO:0000256" key="5">
    <source>
        <dbReference type="ARBA" id="ARBA00022968"/>
    </source>
</evidence>
<dbReference type="InterPro" id="IPR002685">
    <property type="entry name" value="Glyco_trans_15"/>
</dbReference>
<dbReference type="PIRSF" id="PIRSF018153">
    <property type="entry name" value="Glyco_trans_15"/>
    <property type="match status" value="1"/>
</dbReference>
<keyword evidence="4" id="KW-0808">Transferase</keyword>
<keyword evidence="7" id="KW-1133">Transmembrane helix</keyword>
<evidence type="ECO:0000313" key="8">
    <source>
        <dbReference type="EMBL" id="CCH59839.1"/>
    </source>
</evidence>
<feature type="transmembrane region" description="Helical" evidence="7">
    <location>
        <begin position="19"/>
        <end position="39"/>
    </location>
</feature>
<name>I2H0D7_HENB6</name>
<dbReference type="AlphaFoldDB" id="I2H0D7"/>
<feature type="active site" description="Nucleophile" evidence="6">
    <location>
        <position position="301"/>
    </location>
</feature>
<dbReference type="OrthoDB" id="439943at2759"/>
<evidence type="ECO:0000256" key="6">
    <source>
        <dbReference type="PIRSR" id="PIRSR018153-1"/>
    </source>
</evidence>
<evidence type="ECO:0000256" key="7">
    <source>
        <dbReference type="SAM" id="Phobius"/>
    </source>
</evidence>
<organism evidence="8 9">
    <name type="scientific">Henningerozyma blattae (strain ATCC 34711 / CBS 6284 / DSM 70876 / NBRC 10599 / NRRL Y-10934 / UCD 77-7)</name>
    <name type="common">Yeast</name>
    <name type="synonym">Tetrapisispora blattae</name>
    <dbReference type="NCBI Taxonomy" id="1071380"/>
    <lineage>
        <taxon>Eukaryota</taxon>
        <taxon>Fungi</taxon>
        <taxon>Dikarya</taxon>
        <taxon>Ascomycota</taxon>
        <taxon>Saccharomycotina</taxon>
        <taxon>Saccharomycetes</taxon>
        <taxon>Saccharomycetales</taxon>
        <taxon>Saccharomycetaceae</taxon>
        <taxon>Henningerozyma</taxon>
    </lineage>
</organism>
<dbReference type="PANTHER" id="PTHR31121">
    <property type="entry name" value="ALPHA-1,2 MANNOSYLTRANSFERASE KTR1"/>
    <property type="match status" value="1"/>
</dbReference>
<gene>
    <name evidence="8" type="primary">TBLA0C00180</name>
    <name evidence="8" type="ORF">TBLA_0C00180</name>
</gene>
<keyword evidence="5" id="KW-0735">Signal-anchor</keyword>
<dbReference type="GO" id="GO:0016020">
    <property type="term" value="C:membrane"/>
    <property type="evidence" value="ECO:0007669"/>
    <property type="project" value="UniProtKB-SubCell"/>
</dbReference>
<evidence type="ECO:0000256" key="1">
    <source>
        <dbReference type="ARBA" id="ARBA00004606"/>
    </source>
</evidence>
<dbReference type="RefSeq" id="XP_004179358.1">
    <property type="nucleotide sequence ID" value="XM_004179310.1"/>
</dbReference>
<dbReference type="PANTHER" id="PTHR31121:SF6">
    <property type="entry name" value="ALPHA-1,2 MANNOSYLTRANSFERASE KTR1"/>
    <property type="match status" value="1"/>
</dbReference>
<dbReference type="GO" id="GO:0005794">
    <property type="term" value="C:Golgi apparatus"/>
    <property type="evidence" value="ECO:0007669"/>
    <property type="project" value="TreeGrafter"/>
</dbReference>
<dbReference type="InParanoid" id="I2H0D7"/>
<accession>I2H0D7</accession>
<keyword evidence="7" id="KW-0812">Transmembrane</keyword>
<comment type="similarity">
    <text evidence="2">Belongs to the glycosyltransferase 15 family.</text>
</comment>
<dbReference type="HOGENOM" id="CLU_024327_0_0_1"/>
<dbReference type="GO" id="GO:0000026">
    <property type="term" value="F:alpha-1,2-mannosyltransferase activity"/>
    <property type="evidence" value="ECO:0007669"/>
    <property type="project" value="TreeGrafter"/>
</dbReference>
<dbReference type="GO" id="GO:0006487">
    <property type="term" value="P:protein N-linked glycosylation"/>
    <property type="evidence" value="ECO:0007669"/>
    <property type="project" value="TreeGrafter"/>
</dbReference>
<dbReference type="OMA" id="GYRHNPF"/>
<evidence type="ECO:0000256" key="3">
    <source>
        <dbReference type="ARBA" id="ARBA00022676"/>
    </source>
</evidence>
<dbReference type="GO" id="GO:0006493">
    <property type="term" value="P:protein O-linked glycosylation"/>
    <property type="evidence" value="ECO:0007669"/>
    <property type="project" value="TreeGrafter"/>
</dbReference>
<proteinExistence type="inferred from homology"/>
<dbReference type="Gene3D" id="3.90.550.10">
    <property type="entry name" value="Spore Coat Polysaccharide Biosynthesis Protein SpsA, Chain A"/>
    <property type="match status" value="1"/>
</dbReference>
<dbReference type="GeneID" id="14494916"/>
<reference evidence="8 9" key="1">
    <citation type="journal article" date="2011" name="Proc. Natl. Acad. Sci. U.S.A.">
        <title>Evolutionary erosion of yeast sex chromosomes by mating-type switching accidents.</title>
        <authorList>
            <person name="Gordon J.L."/>
            <person name="Armisen D."/>
            <person name="Proux-Wera E."/>
            <person name="Oheigeartaigh S.S."/>
            <person name="Byrne K.P."/>
            <person name="Wolfe K.H."/>
        </authorList>
    </citation>
    <scope>NUCLEOTIDE SEQUENCE [LARGE SCALE GENOMIC DNA]</scope>
    <source>
        <strain evidence="9">ATCC 34711 / CBS 6284 / DSM 70876 / NBRC 10599 / NRRL Y-10934 / UCD 77-7</strain>
    </source>
</reference>
<dbReference type="Proteomes" id="UP000002866">
    <property type="component" value="Chromosome 3"/>
</dbReference>
<evidence type="ECO:0000256" key="2">
    <source>
        <dbReference type="ARBA" id="ARBA00007677"/>
    </source>
</evidence>
<evidence type="ECO:0008006" key="10">
    <source>
        <dbReference type="Google" id="ProtNLM"/>
    </source>
</evidence>
<dbReference type="GO" id="GO:0000032">
    <property type="term" value="P:cell wall mannoprotein biosynthetic process"/>
    <property type="evidence" value="ECO:0007669"/>
    <property type="project" value="TreeGrafter"/>
</dbReference>